<name>A0A117DXJ6_ASPNG</name>
<dbReference type="EMBL" id="BCMY01000003">
    <property type="protein sequence ID" value="GAQ38060.1"/>
    <property type="molecule type" value="Genomic_DNA"/>
</dbReference>
<reference evidence="9" key="1">
    <citation type="journal article" date="2016" name="Genome Announc.">
        <title>Draft genome sequence of Aspergillus niger strain An76.</title>
        <authorList>
            <person name="Gong W."/>
            <person name="Cheng Z."/>
            <person name="Zhang H."/>
            <person name="Liu L."/>
            <person name="Gao P."/>
            <person name="Wang L."/>
        </authorList>
    </citation>
    <scope>NUCLEOTIDE SEQUENCE [LARGE SCALE GENOMIC DNA]</scope>
    <source>
        <strain evidence="9">An76</strain>
    </source>
</reference>
<keyword evidence="3" id="KW-0238">DNA-binding</keyword>
<dbReference type="AlphaFoldDB" id="A0A117DXJ6"/>
<protein>
    <submittedName>
        <fullName evidence="8">Sister chromatid cohesion protein Ctf8</fullName>
    </submittedName>
</protein>
<dbReference type="OrthoDB" id="121932at2759"/>
<dbReference type="VEuPathDB" id="FungiDB:ASPNIDRAFT2_1138340"/>
<dbReference type="InterPro" id="IPR018607">
    <property type="entry name" value="Ctf8"/>
</dbReference>
<evidence type="ECO:0000256" key="4">
    <source>
        <dbReference type="ARBA" id="ARBA00023242"/>
    </source>
</evidence>
<evidence type="ECO:0000313" key="8">
    <source>
        <dbReference type="EMBL" id="GAQ38060.1"/>
    </source>
</evidence>
<proteinExistence type="inferred from homology"/>
<evidence type="ECO:0000256" key="1">
    <source>
        <dbReference type="ARBA" id="ARBA00004123"/>
    </source>
</evidence>
<dbReference type="Pfam" id="PF09696">
    <property type="entry name" value="Ctf8"/>
    <property type="match status" value="1"/>
</dbReference>
<dbReference type="GO" id="GO:0006260">
    <property type="term" value="P:DNA replication"/>
    <property type="evidence" value="ECO:0007669"/>
    <property type="project" value="UniProtKB-KW"/>
</dbReference>
<feature type="compositionally biased region" description="Low complexity" evidence="7">
    <location>
        <begin position="43"/>
        <end position="65"/>
    </location>
</feature>
<dbReference type="OMA" id="YLYVGKH"/>
<evidence type="ECO:0000256" key="7">
    <source>
        <dbReference type="SAM" id="MobiDB-lite"/>
    </source>
</evidence>
<keyword evidence="5" id="KW-0131">Cell cycle</keyword>
<evidence type="ECO:0000256" key="2">
    <source>
        <dbReference type="ARBA" id="ARBA00022705"/>
    </source>
</evidence>
<feature type="region of interest" description="Disordered" evidence="7">
    <location>
        <begin position="1"/>
        <end position="24"/>
    </location>
</feature>
<dbReference type="VEuPathDB" id="FungiDB:An04g06060"/>
<dbReference type="PANTHER" id="PTHR28605">
    <property type="entry name" value="CTF8, CHROMOSOME TRANSMISSION FIDELITY FACTOR 8 HOMOLOG (S. CEREVISIAE)"/>
    <property type="match status" value="1"/>
</dbReference>
<dbReference type="VEuPathDB" id="FungiDB:ATCC64974_81170"/>
<feature type="region of interest" description="Disordered" evidence="7">
    <location>
        <begin position="37"/>
        <end position="71"/>
    </location>
</feature>
<keyword evidence="4" id="KW-0539">Nucleus</keyword>
<comment type="subcellular location">
    <subcellularLocation>
        <location evidence="1">Nucleus</location>
    </subcellularLocation>
</comment>
<dbReference type="PANTHER" id="PTHR28605:SF1">
    <property type="entry name" value="CHROMOSOME TRANSMISSION FIDELITY FACTOR 8"/>
    <property type="match status" value="1"/>
</dbReference>
<keyword evidence="2" id="KW-0235">DNA replication</keyword>
<dbReference type="Proteomes" id="UP000068243">
    <property type="component" value="Unassembled WGS sequence"/>
</dbReference>
<evidence type="ECO:0000256" key="5">
    <source>
        <dbReference type="ARBA" id="ARBA00023306"/>
    </source>
</evidence>
<evidence type="ECO:0000256" key="3">
    <source>
        <dbReference type="ARBA" id="ARBA00023125"/>
    </source>
</evidence>
<comment type="caution">
    <text evidence="8">The sequence shown here is derived from an EMBL/GenBank/DDBJ whole genome shotgun (WGS) entry which is preliminary data.</text>
</comment>
<evidence type="ECO:0000313" key="9">
    <source>
        <dbReference type="Proteomes" id="UP000068243"/>
    </source>
</evidence>
<evidence type="ECO:0000256" key="6">
    <source>
        <dbReference type="ARBA" id="ARBA00038447"/>
    </source>
</evidence>
<organism evidence="8 9">
    <name type="scientific">Aspergillus niger</name>
    <dbReference type="NCBI Taxonomy" id="5061"/>
    <lineage>
        <taxon>Eukaryota</taxon>
        <taxon>Fungi</taxon>
        <taxon>Dikarya</taxon>
        <taxon>Ascomycota</taxon>
        <taxon>Pezizomycotina</taxon>
        <taxon>Eurotiomycetes</taxon>
        <taxon>Eurotiomycetidae</taxon>
        <taxon>Eurotiales</taxon>
        <taxon>Aspergillaceae</taxon>
        <taxon>Aspergillus</taxon>
        <taxon>Aspergillus subgen. Circumdati</taxon>
    </lineage>
</organism>
<dbReference type="GO" id="GO:0007064">
    <property type="term" value="P:mitotic sister chromatid cohesion"/>
    <property type="evidence" value="ECO:0007669"/>
    <property type="project" value="InterPro"/>
</dbReference>
<accession>A0A117DXJ6</accession>
<dbReference type="VEuPathDB" id="FungiDB:M747DRAFT_249384"/>
<comment type="similarity">
    <text evidence="6">Belongs to the CTF8 family.</text>
</comment>
<sequence>MPSIPLHPRASKPSARVNNPLPQLLQTPSGLALLELQGTINIPSQENSESNDSSRSSPDGPGNPNGAPVFETPIGKLMFPDYSPQFTAPDDTKWMKRVYLYVGRYQRMTGEVKKLPQPLAIVQRRQKELGAAADDKEELEIVEIVKYKIYFKSRPEPVNDV</sequence>
<gene>
    <name evidence="8" type="ORF">ABL_02458</name>
</gene>
<dbReference type="GO" id="GO:0031390">
    <property type="term" value="C:Ctf18 RFC-like complex"/>
    <property type="evidence" value="ECO:0007669"/>
    <property type="project" value="InterPro"/>
</dbReference>
<dbReference type="GO" id="GO:0003677">
    <property type="term" value="F:DNA binding"/>
    <property type="evidence" value="ECO:0007669"/>
    <property type="project" value="UniProtKB-KW"/>
</dbReference>